<protein>
    <recommendedName>
        <fullName evidence="7 14">Molybdopterin molybdenumtransferase</fullName>
        <ecNumber evidence="6 14">2.10.1.1</ecNumber>
    </recommendedName>
</protein>
<dbReference type="Gene3D" id="2.170.190.11">
    <property type="entry name" value="Molybdopterin biosynthesis moea protein, domain 3"/>
    <property type="match status" value="1"/>
</dbReference>
<dbReference type="InterPro" id="IPR038987">
    <property type="entry name" value="MoeA-like"/>
</dbReference>
<dbReference type="InterPro" id="IPR036135">
    <property type="entry name" value="MoeA_linker/N_sf"/>
</dbReference>
<evidence type="ECO:0000256" key="9">
    <source>
        <dbReference type="ARBA" id="ARBA00022679"/>
    </source>
</evidence>
<comment type="function">
    <text evidence="3">May be involved in the biosynthesis of molybdopterin.</text>
</comment>
<dbReference type="Pfam" id="PF03453">
    <property type="entry name" value="MoeA_N"/>
    <property type="match status" value="1"/>
</dbReference>
<dbReference type="AlphaFoldDB" id="A0A1T5JJG3"/>
<comment type="function">
    <text evidence="2 14">Catalyzes the insertion of molybdate into adenylated molybdopterin with the concomitant release of AMP.</text>
</comment>
<evidence type="ECO:0000256" key="11">
    <source>
        <dbReference type="ARBA" id="ARBA00022842"/>
    </source>
</evidence>
<dbReference type="SUPFAM" id="SSF63867">
    <property type="entry name" value="MoeA C-terminal domain-like"/>
    <property type="match status" value="1"/>
</dbReference>
<feature type="domain" description="MoaB/Mog" evidence="15">
    <location>
        <begin position="187"/>
        <end position="326"/>
    </location>
</feature>
<dbReference type="InterPro" id="IPR008284">
    <property type="entry name" value="MoCF_biosynth_CS"/>
</dbReference>
<evidence type="ECO:0000256" key="7">
    <source>
        <dbReference type="ARBA" id="ARBA00021108"/>
    </source>
</evidence>
<dbReference type="PANTHER" id="PTHR10192">
    <property type="entry name" value="MOLYBDOPTERIN BIOSYNTHESIS PROTEIN"/>
    <property type="match status" value="1"/>
</dbReference>
<evidence type="ECO:0000256" key="3">
    <source>
        <dbReference type="ARBA" id="ARBA00003487"/>
    </source>
</evidence>
<evidence type="ECO:0000256" key="1">
    <source>
        <dbReference type="ARBA" id="ARBA00001946"/>
    </source>
</evidence>
<dbReference type="NCBIfam" id="NF045515">
    <property type="entry name" value="Glp_gephyrin"/>
    <property type="match status" value="1"/>
</dbReference>
<evidence type="ECO:0000256" key="8">
    <source>
        <dbReference type="ARBA" id="ARBA00022505"/>
    </source>
</evidence>
<evidence type="ECO:0000256" key="10">
    <source>
        <dbReference type="ARBA" id="ARBA00022723"/>
    </source>
</evidence>
<dbReference type="PANTHER" id="PTHR10192:SF5">
    <property type="entry name" value="GEPHYRIN"/>
    <property type="match status" value="1"/>
</dbReference>
<evidence type="ECO:0000256" key="4">
    <source>
        <dbReference type="ARBA" id="ARBA00005046"/>
    </source>
</evidence>
<dbReference type="OrthoDB" id="9804758at2"/>
<dbReference type="GO" id="GO:0006777">
    <property type="term" value="P:Mo-molybdopterin cofactor biosynthetic process"/>
    <property type="evidence" value="ECO:0007669"/>
    <property type="project" value="UniProtKB-UniRule"/>
</dbReference>
<dbReference type="Pfam" id="PF00994">
    <property type="entry name" value="MoCF_biosynth"/>
    <property type="match status" value="1"/>
</dbReference>
<dbReference type="InterPro" id="IPR005111">
    <property type="entry name" value="MoeA_C_domain_IV"/>
</dbReference>
<keyword evidence="8 14" id="KW-0500">Molybdenum</keyword>
<dbReference type="SMART" id="SM00852">
    <property type="entry name" value="MoCF_biosynth"/>
    <property type="match status" value="1"/>
</dbReference>
<dbReference type="EC" id="2.10.1.1" evidence="6 14"/>
<dbReference type="PROSITE" id="PS01079">
    <property type="entry name" value="MOCF_BIOSYNTHESIS_2"/>
    <property type="match status" value="1"/>
</dbReference>
<dbReference type="Gene3D" id="2.40.340.10">
    <property type="entry name" value="MoeA, C-terminal, domain IV"/>
    <property type="match status" value="1"/>
</dbReference>
<accession>A0A1T5JJG3</accession>
<proteinExistence type="inferred from homology"/>
<dbReference type="InterPro" id="IPR036425">
    <property type="entry name" value="MoaB/Mog-like_dom_sf"/>
</dbReference>
<keyword evidence="9 14" id="KW-0808">Transferase</keyword>
<dbReference type="CDD" id="cd00887">
    <property type="entry name" value="MoeA"/>
    <property type="match status" value="1"/>
</dbReference>
<dbReference type="GO" id="GO:0046872">
    <property type="term" value="F:metal ion binding"/>
    <property type="evidence" value="ECO:0007669"/>
    <property type="project" value="UniProtKB-UniRule"/>
</dbReference>
<keyword evidence="11 14" id="KW-0460">Magnesium</keyword>
<dbReference type="RefSeq" id="WP_079490110.1">
    <property type="nucleotide sequence ID" value="NZ_FUZT01000002.1"/>
</dbReference>
<comment type="similarity">
    <text evidence="5 14">Belongs to the MoeA family.</text>
</comment>
<evidence type="ECO:0000313" key="17">
    <source>
        <dbReference type="Proteomes" id="UP000190285"/>
    </source>
</evidence>
<evidence type="ECO:0000259" key="15">
    <source>
        <dbReference type="SMART" id="SM00852"/>
    </source>
</evidence>
<evidence type="ECO:0000256" key="6">
    <source>
        <dbReference type="ARBA" id="ARBA00013269"/>
    </source>
</evidence>
<dbReference type="EMBL" id="FUZT01000002">
    <property type="protein sequence ID" value="SKC51600.1"/>
    <property type="molecule type" value="Genomic_DNA"/>
</dbReference>
<dbReference type="InterPro" id="IPR001453">
    <property type="entry name" value="MoaB/Mog_dom"/>
</dbReference>
<evidence type="ECO:0000313" key="16">
    <source>
        <dbReference type="EMBL" id="SKC51600.1"/>
    </source>
</evidence>
<evidence type="ECO:0000256" key="2">
    <source>
        <dbReference type="ARBA" id="ARBA00002901"/>
    </source>
</evidence>
<dbReference type="InterPro" id="IPR036688">
    <property type="entry name" value="MoeA_C_domain_IV_sf"/>
</dbReference>
<dbReference type="Gene3D" id="3.40.980.10">
    <property type="entry name" value="MoaB/Mog-like domain"/>
    <property type="match status" value="1"/>
</dbReference>
<evidence type="ECO:0000256" key="14">
    <source>
        <dbReference type="RuleBase" id="RU365090"/>
    </source>
</evidence>
<organism evidence="16 17">
    <name type="scientific">Maledivibacter halophilus</name>
    <dbReference type="NCBI Taxonomy" id="36842"/>
    <lineage>
        <taxon>Bacteria</taxon>
        <taxon>Bacillati</taxon>
        <taxon>Bacillota</taxon>
        <taxon>Clostridia</taxon>
        <taxon>Peptostreptococcales</taxon>
        <taxon>Caminicellaceae</taxon>
        <taxon>Maledivibacter</taxon>
    </lineage>
</organism>
<dbReference type="Proteomes" id="UP000190285">
    <property type="component" value="Unassembled WGS sequence"/>
</dbReference>
<evidence type="ECO:0000256" key="5">
    <source>
        <dbReference type="ARBA" id="ARBA00010763"/>
    </source>
</evidence>
<dbReference type="NCBIfam" id="TIGR00177">
    <property type="entry name" value="molyb_syn"/>
    <property type="match status" value="1"/>
</dbReference>
<evidence type="ECO:0000256" key="13">
    <source>
        <dbReference type="ARBA" id="ARBA00047317"/>
    </source>
</evidence>
<comment type="pathway">
    <text evidence="4 14">Cofactor biosynthesis; molybdopterin biosynthesis.</text>
</comment>
<gene>
    <name evidence="16" type="ORF">SAMN02194393_01237</name>
</gene>
<sequence>MKMFNVHSVKEARKKLTEYFSDYKLETETMDIVKAQGRILADDVLSNVNVPHFRRSTVDGYAVISKDTNGASESLPAFLNVIGEVHMGMPANKIISHDETVYVPTGGMIPDGADSVVMVEYTEKLDEDNIAINRPVYPKENMIDIGDDIKEGEKVLKTGFKLRPQDIGVLSSIGIEKVLVYKLPTIAVISTGDEIVDPSKNAKAGQIRDINTYTLSAMAEEAGCILTKKVVVEDEFQRLYDILKECLKNNDIVIISGGSSVGTKDITGKVINSIGEPGVFVHGVAIKPGKPTILAKVKDKAVFGLPGQPVSAMIVFKVFVEYLIKYIQRQDTKTEYYIEAELTSNIHSAQGKETYQMVTLEKEERQWKASPVYGKSGMITLISKAKGFIRIDADNEGIEKGEKVKVIPI</sequence>
<dbReference type="STRING" id="36842.SAMN02194393_01237"/>
<dbReference type="Gene3D" id="3.90.105.10">
    <property type="entry name" value="Molybdopterin biosynthesis moea protein, domain 2"/>
    <property type="match status" value="1"/>
</dbReference>
<evidence type="ECO:0000256" key="12">
    <source>
        <dbReference type="ARBA" id="ARBA00023150"/>
    </source>
</evidence>
<keyword evidence="12 14" id="KW-0501">Molybdenum cofactor biosynthesis</keyword>
<comment type="catalytic activity">
    <reaction evidence="13">
        <text>adenylyl-molybdopterin + molybdate = Mo-molybdopterin + AMP + H(+)</text>
        <dbReference type="Rhea" id="RHEA:35047"/>
        <dbReference type="ChEBI" id="CHEBI:15378"/>
        <dbReference type="ChEBI" id="CHEBI:36264"/>
        <dbReference type="ChEBI" id="CHEBI:62727"/>
        <dbReference type="ChEBI" id="CHEBI:71302"/>
        <dbReference type="ChEBI" id="CHEBI:456215"/>
        <dbReference type="EC" id="2.10.1.1"/>
    </reaction>
</comment>
<dbReference type="SUPFAM" id="SSF63882">
    <property type="entry name" value="MoeA N-terminal region -like"/>
    <property type="match status" value="1"/>
</dbReference>
<keyword evidence="10 14" id="KW-0479">Metal-binding</keyword>
<reference evidence="16 17" key="1">
    <citation type="submission" date="2017-02" db="EMBL/GenBank/DDBJ databases">
        <authorList>
            <person name="Peterson S.W."/>
        </authorList>
    </citation>
    <scope>NUCLEOTIDE SEQUENCE [LARGE SCALE GENOMIC DNA]</scope>
    <source>
        <strain evidence="16 17">M1</strain>
    </source>
</reference>
<keyword evidence="17" id="KW-1185">Reference proteome</keyword>
<name>A0A1T5JJG3_9FIRM</name>
<dbReference type="FunFam" id="3.40.980.10:FF:000004">
    <property type="entry name" value="Molybdopterin molybdenumtransferase"/>
    <property type="match status" value="1"/>
</dbReference>
<dbReference type="GO" id="GO:0061599">
    <property type="term" value="F:molybdopterin molybdotransferase activity"/>
    <property type="evidence" value="ECO:0007669"/>
    <property type="project" value="UniProtKB-UniRule"/>
</dbReference>
<dbReference type="InterPro" id="IPR005110">
    <property type="entry name" value="MoeA_linker/N"/>
</dbReference>
<dbReference type="GO" id="GO:0005829">
    <property type="term" value="C:cytosol"/>
    <property type="evidence" value="ECO:0007669"/>
    <property type="project" value="TreeGrafter"/>
</dbReference>
<dbReference type="Pfam" id="PF03454">
    <property type="entry name" value="MoeA_C"/>
    <property type="match status" value="1"/>
</dbReference>
<dbReference type="UniPathway" id="UPA00344"/>
<dbReference type="SUPFAM" id="SSF53218">
    <property type="entry name" value="Molybdenum cofactor biosynthesis proteins"/>
    <property type="match status" value="1"/>
</dbReference>
<comment type="cofactor">
    <cofactor evidence="1 14">
        <name>Mg(2+)</name>
        <dbReference type="ChEBI" id="CHEBI:18420"/>
    </cofactor>
</comment>